<proteinExistence type="predicted"/>
<comment type="caution">
    <text evidence="2">The sequence shown here is derived from an EMBL/GenBank/DDBJ whole genome shotgun (WGS) entry which is preliminary data.</text>
</comment>
<dbReference type="InterPro" id="IPR011033">
    <property type="entry name" value="PRC_barrel-like_sf"/>
</dbReference>
<evidence type="ECO:0000259" key="1">
    <source>
        <dbReference type="Pfam" id="PF05239"/>
    </source>
</evidence>
<dbReference type="STRING" id="1121307.CLCY_2c00580"/>
<keyword evidence="3" id="KW-1185">Reference proteome</keyword>
<dbReference type="AlphaFoldDB" id="A0A0J8DAG5"/>
<reference evidence="2 3" key="1">
    <citation type="submission" date="2015-06" db="EMBL/GenBank/DDBJ databases">
        <title>Draft genome sequence of the purine-degrading Clostridium cylindrosporum HC-1 (DSM 605).</title>
        <authorList>
            <person name="Poehlein A."/>
            <person name="Schiel-Bengelsdorf B."/>
            <person name="Bengelsdorf F."/>
            <person name="Daniel R."/>
            <person name="Duerre P."/>
        </authorList>
    </citation>
    <scope>NUCLEOTIDE SEQUENCE [LARGE SCALE GENOMIC DNA]</scope>
    <source>
        <strain evidence="2 3">DSM 605</strain>
    </source>
</reference>
<dbReference type="EMBL" id="LFVU01000027">
    <property type="protein sequence ID" value="KMT21298.1"/>
    <property type="molecule type" value="Genomic_DNA"/>
</dbReference>
<dbReference type="RefSeq" id="WP_048570744.1">
    <property type="nucleotide sequence ID" value="NZ_LFVU01000027.1"/>
</dbReference>
<sequence>MRKYLDIHGKNLYNKYHKKLGFIDNGIIDYKSRKITSYIVSDGGIVTKVYIAPLSNIEYKKDEIVTGSSLIPCKKKLIKKNYRYTVEGILGREVVNEDGRIVGEVEDVILNHITGDIKAIICKRGFFDDLVQGKKIMLINDNLEIKEDKIIASKSSVEIISEISFNNDFEEM</sequence>
<evidence type="ECO:0000313" key="3">
    <source>
        <dbReference type="Proteomes" id="UP000036756"/>
    </source>
</evidence>
<dbReference type="PATRIC" id="fig|1121307.3.peg.914"/>
<name>A0A0J8DAG5_CLOCY</name>
<accession>A0A0J8DAG5</accession>
<dbReference type="Gene3D" id="2.30.30.240">
    <property type="entry name" value="PRC-barrel domain"/>
    <property type="match status" value="2"/>
</dbReference>
<dbReference type="Pfam" id="PF05239">
    <property type="entry name" value="PRC"/>
    <property type="match status" value="1"/>
</dbReference>
<organism evidence="2 3">
    <name type="scientific">Clostridium cylindrosporum DSM 605</name>
    <dbReference type="NCBI Taxonomy" id="1121307"/>
    <lineage>
        <taxon>Bacteria</taxon>
        <taxon>Bacillati</taxon>
        <taxon>Bacillota</taxon>
        <taxon>Clostridia</taxon>
        <taxon>Eubacteriales</taxon>
        <taxon>Clostridiaceae</taxon>
        <taxon>Clostridium</taxon>
    </lineage>
</organism>
<protein>
    <recommendedName>
        <fullName evidence="1">PRC-barrel domain-containing protein</fullName>
    </recommendedName>
</protein>
<feature type="domain" description="PRC-barrel" evidence="1">
    <location>
        <begin position="89"/>
        <end position="151"/>
    </location>
</feature>
<evidence type="ECO:0000313" key="2">
    <source>
        <dbReference type="EMBL" id="KMT21298.1"/>
    </source>
</evidence>
<gene>
    <name evidence="2" type="ORF">CLCY_2c00580</name>
</gene>
<dbReference type="InterPro" id="IPR027275">
    <property type="entry name" value="PRC-brl_dom"/>
</dbReference>
<dbReference type="Proteomes" id="UP000036756">
    <property type="component" value="Unassembled WGS sequence"/>
</dbReference>
<dbReference type="SUPFAM" id="SSF50346">
    <property type="entry name" value="PRC-barrel domain"/>
    <property type="match status" value="2"/>
</dbReference>
<dbReference type="OrthoDB" id="1716342at2"/>